<proteinExistence type="inferred from homology"/>
<evidence type="ECO:0000256" key="6">
    <source>
        <dbReference type="ARBA" id="ARBA00023136"/>
    </source>
</evidence>
<evidence type="ECO:0000313" key="8">
    <source>
        <dbReference type="EMBL" id="EJX03352.1"/>
    </source>
</evidence>
<keyword evidence="6 7" id="KW-0472">Membrane</keyword>
<feature type="transmembrane region" description="Helical" evidence="7">
    <location>
        <begin position="6"/>
        <end position="24"/>
    </location>
</feature>
<gene>
    <name evidence="8" type="ORF">EVA_08542</name>
</gene>
<dbReference type="InterPro" id="IPR038377">
    <property type="entry name" value="Na/Glc_symporter_sf"/>
</dbReference>
<dbReference type="Gene3D" id="1.20.1730.10">
    <property type="entry name" value="Sodium/glucose cotransporter"/>
    <property type="match status" value="1"/>
</dbReference>
<dbReference type="PANTHER" id="PTHR48086:SF7">
    <property type="entry name" value="SODIUM-SOLUTE SYMPORTER-RELATED"/>
    <property type="match status" value="1"/>
</dbReference>
<feature type="transmembrane region" description="Helical" evidence="7">
    <location>
        <begin position="45"/>
        <end position="65"/>
    </location>
</feature>
<organism evidence="8">
    <name type="scientific">gut metagenome</name>
    <dbReference type="NCBI Taxonomy" id="749906"/>
    <lineage>
        <taxon>unclassified sequences</taxon>
        <taxon>metagenomes</taxon>
        <taxon>organismal metagenomes</taxon>
    </lineage>
</organism>
<evidence type="ECO:0000256" key="5">
    <source>
        <dbReference type="ARBA" id="ARBA00022989"/>
    </source>
</evidence>
<dbReference type="PANTHER" id="PTHR48086">
    <property type="entry name" value="SODIUM/PROLINE SYMPORTER-RELATED"/>
    <property type="match status" value="1"/>
</dbReference>
<dbReference type="Pfam" id="PF00474">
    <property type="entry name" value="SSF"/>
    <property type="match status" value="1"/>
</dbReference>
<comment type="caution">
    <text evidence="8">The sequence shown here is derived from an EMBL/GenBank/DDBJ whole genome shotgun (WGS) entry which is preliminary data.</text>
</comment>
<feature type="transmembrane region" description="Helical" evidence="7">
    <location>
        <begin position="217"/>
        <end position="234"/>
    </location>
</feature>
<feature type="transmembrane region" description="Helical" evidence="7">
    <location>
        <begin position="121"/>
        <end position="141"/>
    </location>
</feature>
<dbReference type="EMBL" id="AMCI01002201">
    <property type="protein sequence ID" value="EJX03352.1"/>
    <property type="molecule type" value="Genomic_DNA"/>
</dbReference>
<accession>J9G7W2</accession>
<feature type="transmembrane region" description="Helical" evidence="7">
    <location>
        <begin position="147"/>
        <end position="166"/>
    </location>
</feature>
<evidence type="ECO:0000256" key="7">
    <source>
        <dbReference type="SAM" id="Phobius"/>
    </source>
</evidence>
<dbReference type="InterPro" id="IPR050277">
    <property type="entry name" value="Sodium:Solute_Symporter"/>
</dbReference>
<protein>
    <submittedName>
        <fullName evidence="8">Na+/solute symporter</fullName>
    </submittedName>
</protein>
<dbReference type="GO" id="GO:0022857">
    <property type="term" value="F:transmembrane transporter activity"/>
    <property type="evidence" value="ECO:0007669"/>
    <property type="project" value="InterPro"/>
</dbReference>
<reference evidence="8" key="1">
    <citation type="journal article" date="2012" name="PLoS ONE">
        <title>Gene sets for utilization of primary and secondary nutrition supplies in the distal gut of endangered iberian lynx.</title>
        <authorList>
            <person name="Alcaide M."/>
            <person name="Messina E."/>
            <person name="Richter M."/>
            <person name="Bargiela R."/>
            <person name="Peplies J."/>
            <person name="Huws S.A."/>
            <person name="Newbold C.J."/>
            <person name="Golyshin P.N."/>
            <person name="Simon M.A."/>
            <person name="Lopez G."/>
            <person name="Yakimov M.M."/>
            <person name="Ferrer M."/>
        </authorList>
    </citation>
    <scope>NUCLEOTIDE SEQUENCE</scope>
</reference>
<evidence type="ECO:0000256" key="4">
    <source>
        <dbReference type="ARBA" id="ARBA00022692"/>
    </source>
</evidence>
<dbReference type="GO" id="GO:0005886">
    <property type="term" value="C:plasma membrane"/>
    <property type="evidence" value="ECO:0007669"/>
    <property type="project" value="TreeGrafter"/>
</dbReference>
<comment type="similarity">
    <text evidence="2">Belongs to the sodium:solute symporter (SSF) (TC 2.A.21) family.</text>
</comment>
<keyword evidence="5 7" id="KW-1133">Transmembrane helix</keyword>
<comment type="subcellular location">
    <subcellularLocation>
        <location evidence="1">Membrane</location>
        <topology evidence="1">Multi-pass membrane protein</topology>
    </subcellularLocation>
</comment>
<dbReference type="AlphaFoldDB" id="J9G7W2"/>
<sequence>MTILLGIILCYLAFLTWYGLKGGFRSESLAQFLTTGGKTGGILCALSLVSTIVGGSATLGIGGLAQKTGAAAFWWLGVGAIGLLVHGWLIAPKIRALPCVTLPEVAGYVAGKTAERWSGGIIAAAWVAVAAAQFVALHTLLQTLATPVMAECLYIMIAGAVLLHTLAGGQRAVIRTDAVQTVLLLGGFAAAACWLWHAQPEKAAALDWRLLNEHFGFLDWIKMLLLVGITYVIGPDMFSRSFSAESGRTARHAAWIAAPILVLFGAAITFVALMNVDAAQPVAGWLSENAGLPWWLRAALALGLVSALCGSADTVLLSACGIAERNLI</sequence>
<feature type="transmembrane region" description="Helical" evidence="7">
    <location>
        <begin position="254"/>
        <end position="274"/>
    </location>
</feature>
<keyword evidence="3" id="KW-0813">Transport</keyword>
<evidence type="ECO:0000256" key="1">
    <source>
        <dbReference type="ARBA" id="ARBA00004141"/>
    </source>
</evidence>
<evidence type="ECO:0000256" key="2">
    <source>
        <dbReference type="ARBA" id="ARBA00006434"/>
    </source>
</evidence>
<feature type="transmembrane region" description="Helical" evidence="7">
    <location>
        <begin position="294"/>
        <end position="323"/>
    </location>
</feature>
<feature type="non-terminal residue" evidence="8">
    <location>
        <position position="328"/>
    </location>
</feature>
<dbReference type="PROSITE" id="PS50283">
    <property type="entry name" value="NA_SOLUT_SYMP_3"/>
    <property type="match status" value="1"/>
</dbReference>
<feature type="transmembrane region" description="Helical" evidence="7">
    <location>
        <begin position="178"/>
        <end position="197"/>
    </location>
</feature>
<evidence type="ECO:0000256" key="3">
    <source>
        <dbReference type="ARBA" id="ARBA00022448"/>
    </source>
</evidence>
<dbReference type="InterPro" id="IPR001734">
    <property type="entry name" value="Na/solute_symporter"/>
</dbReference>
<name>J9G7W2_9ZZZZ</name>
<feature type="transmembrane region" description="Helical" evidence="7">
    <location>
        <begin position="71"/>
        <end position="91"/>
    </location>
</feature>
<keyword evidence="4 7" id="KW-0812">Transmembrane</keyword>